<evidence type="ECO:0000313" key="3">
    <source>
        <dbReference type="Proteomes" id="UP000613768"/>
    </source>
</evidence>
<feature type="transmembrane region" description="Helical" evidence="1">
    <location>
        <begin position="12"/>
        <end position="32"/>
    </location>
</feature>
<name>A0AAW3ZMG4_9GAMM</name>
<organism evidence="2 3">
    <name type="scientific">Pseudomarimonas arenosa</name>
    <dbReference type="NCBI Taxonomy" id="2774145"/>
    <lineage>
        <taxon>Bacteria</taxon>
        <taxon>Pseudomonadati</taxon>
        <taxon>Pseudomonadota</taxon>
        <taxon>Gammaproteobacteria</taxon>
        <taxon>Lysobacterales</taxon>
        <taxon>Lysobacteraceae</taxon>
        <taxon>Pseudomarimonas</taxon>
    </lineage>
</organism>
<dbReference type="Proteomes" id="UP000613768">
    <property type="component" value="Unassembled WGS sequence"/>
</dbReference>
<comment type="caution">
    <text evidence="2">The sequence shown here is derived from an EMBL/GenBank/DDBJ whole genome shotgun (WGS) entry which is preliminary data.</text>
</comment>
<feature type="transmembrane region" description="Helical" evidence="1">
    <location>
        <begin position="68"/>
        <end position="90"/>
    </location>
</feature>
<dbReference type="EMBL" id="JACYTR010000019">
    <property type="protein sequence ID" value="MBD8526262.1"/>
    <property type="molecule type" value="Genomic_DNA"/>
</dbReference>
<accession>A0AAW3ZMG4</accession>
<evidence type="ECO:0000313" key="2">
    <source>
        <dbReference type="EMBL" id="MBD8526262.1"/>
    </source>
</evidence>
<proteinExistence type="predicted"/>
<feature type="transmembrane region" description="Helical" evidence="1">
    <location>
        <begin position="102"/>
        <end position="124"/>
    </location>
</feature>
<keyword evidence="1" id="KW-0472">Membrane</keyword>
<reference evidence="2 3" key="1">
    <citation type="submission" date="2020-09" db="EMBL/GenBank/DDBJ databases">
        <title>Pseudoxanthomonas sp. CAU 1598 isolated from sand of Yaerae Beach.</title>
        <authorList>
            <person name="Kim W."/>
        </authorList>
    </citation>
    <scope>NUCLEOTIDE SEQUENCE [LARGE SCALE GENOMIC DNA]</scope>
    <source>
        <strain evidence="2 3">CAU 1598</strain>
    </source>
</reference>
<protein>
    <submittedName>
        <fullName evidence="2">DUF1449 family protein</fullName>
    </submittedName>
</protein>
<dbReference type="AlphaFoldDB" id="A0AAW3ZMG4"/>
<gene>
    <name evidence="2" type="ORF">IFO71_10990</name>
</gene>
<keyword evidence="3" id="KW-1185">Reference proteome</keyword>
<dbReference type="RefSeq" id="WP_192029678.1">
    <property type="nucleotide sequence ID" value="NZ_JACYTR010000019.1"/>
</dbReference>
<keyword evidence="1" id="KW-1133">Transmembrane helix</keyword>
<keyword evidence="1" id="KW-0812">Transmembrane</keyword>
<sequence>MDLFLQIVTSFPTVIFTVILGVGLCLMLLTMLGMVDIEGLNFDIGSDGDGAGGVSALLMKLGLDGMPLMLIVLGVGLIGFVLSFLADYWFLREVEADNFRLLWMVLAVVIAFFLSLPLTGLLLFPLKSVFREQPVIDSVSLLGKLAIVRSPLVDAKQGMANLDDGGAGLILQVRSRDQTFERGQRVVLVEYIEASNAYWVIGEQSLDPTDH</sequence>
<evidence type="ECO:0000256" key="1">
    <source>
        <dbReference type="SAM" id="Phobius"/>
    </source>
</evidence>